<name>F7NQ79_9FIRM</name>
<dbReference type="EMBL" id="AFGF01000280">
    <property type="protein sequence ID" value="EGO61838.1"/>
    <property type="molecule type" value="Genomic_DNA"/>
</dbReference>
<protein>
    <submittedName>
        <fullName evidence="1">Uncharacterized protein</fullName>
    </submittedName>
</protein>
<evidence type="ECO:0000313" key="1">
    <source>
        <dbReference type="EMBL" id="EGO61838.1"/>
    </source>
</evidence>
<organism evidence="1 2">
    <name type="scientific">Acetonema longum DSM 6540</name>
    <dbReference type="NCBI Taxonomy" id="1009370"/>
    <lineage>
        <taxon>Bacteria</taxon>
        <taxon>Bacillati</taxon>
        <taxon>Bacillota</taxon>
        <taxon>Negativicutes</taxon>
        <taxon>Acetonemataceae</taxon>
        <taxon>Acetonema</taxon>
    </lineage>
</organism>
<dbReference type="OrthoDB" id="9984131at2"/>
<reference evidence="1 2" key="1">
    <citation type="journal article" date="2011" name="EMBO J.">
        <title>Structural diversity of bacterial flagellar motors.</title>
        <authorList>
            <person name="Chen S."/>
            <person name="Beeby M."/>
            <person name="Murphy G.E."/>
            <person name="Leadbetter J.R."/>
            <person name="Hendrixson D.R."/>
            <person name="Briegel A."/>
            <person name="Li Z."/>
            <person name="Shi J."/>
            <person name="Tocheva E.I."/>
            <person name="Muller A."/>
            <person name="Dobro M.J."/>
            <person name="Jensen G.J."/>
        </authorList>
    </citation>
    <scope>NUCLEOTIDE SEQUENCE [LARGE SCALE GENOMIC DNA]</scope>
    <source>
        <strain evidence="1 2">DSM 6540</strain>
    </source>
</reference>
<comment type="caution">
    <text evidence="1">The sequence shown here is derived from an EMBL/GenBank/DDBJ whole genome shotgun (WGS) entry which is preliminary data.</text>
</comment>
<proteinExistence type="predicted"/>
<gene>
    <name evidence="1" type="ORF">ALO_21399</name>
</gene>
<keyword evidence="2" id="KW-1185">Reference proteome</keyword>
<dbReference type="AlphaFoldDB" id="F7NQ79"/>
<accession>F7NQ79</accession>
<sequence length="74" mass="8764">MQGSKVIDLLLREYERITNIEQMYNNKLKQMNEADFNFPNIRHIVERLAYDKLFIEKTFAANGLNLDMLLSQAK</sequence>
<evidence type="ECO:0000313" key="2">
    <source>
        <dbReference type="Proteomes" id="UP000003240"/>
    </source>
</evidence>
<dbReference type="RefSeq" id="WP_004099964.1">
    <property type="nucleotide sequence ID" value="NZ_AFGF01000280.1"/>
</dbReference>
<dbReference type="Proteomes" id="UP000003240">
    <property type="component" value="Unassembled WGS sequence"/>
</dbReference>